<protein>
    <recommendedName>
        <fullName evidence="4">YggT family protein</fullName>
    </recommendedName>
</protein>
<evidence type="ECO:0000256" key="1">
    <source>
        <dbReference type="SAM" id="Phobius"/>
    </source>
</evidence>
<reference evidence="2 3" key="1">
    <citation type="submission" date="2018-06" db="EMBL/GenBank/DDBJ databases">
        <authorList>
            <consortium name="Pathogen Informatics"/>
            <person name="Doyle S."/>
        </authorList>
    </citation>
    <scope>NUCLEOTIDE SEQUENCE [LARGE SCALE GENOMIC DNA]</scope>
    <source>
        <strain evidence="2 3">NCTC1934</strain>
    </source>
</reference>
<dbReference type="OrthoDB" id="4557882at2"/>
<feature type="transmembrane region" description="Helical" evidence="1">
    <location>
        <begin position="12"/>
        <end position="35"/>
    </location>
</feature>
<keyword evidence="1" id="KW-0472">Membrane</keyword>
<keyword evidence="3" id="KW-1185">Reference proteome</keyword>
<sequence>MAASYRTNEGTARIIGGVGTLFAVVEAAYILLFVFEADPANKLYTFVESWANPLALFFPGLFRTDSTKLDVVLNYGLAAIFWLVVTSFLARLVARL</sequence>
<feature type="transmembrane region" description="Helical" evidence="1">
    <location>
        <begin position="72"/>
        <end position="94"/>
    </location>
</feature>
<dbReference type="Proteomes" id="UP000255467">
    <property type="component" value="Unassembled WGS sequence"/>
</dbReference>
<organism evidence="2 3">
    <name type="scientific">Nocardia otitidiscaviarum</name>
    <dbReference type="NCBI Taxonomy" id="1823"/>
    <lineage>
        <taxon>Bacteria</taxon>
        <taxon>Bacillati</taxon>
        <taxon>Actinomycetota</taxon>
        <taxon>Actinomycetes</taxon>
        <taxon>Mycobacteriales</taxon>
        <taxon>Nocardiaceae</taxon>
        <taxon>Nocardia</taxon>
    </lineage>
</organism>
<keyword evidence="1" id="KW-1133">Transmembrane helix</keyword>
<dbReference type="AlphaFoldDB" id="A0A378YU67"/>
<keyword evidence="1" id="KW-0812">Transmembrane</keyword>
<evidence type="ECO:0008006" key="4">
    <source>
        <dbReference type="Google" id="ProtNLM"/>
    </source>
</evidence>
<accession>A0A378YU67</accession>
<evidence type="ECO:0000313" key="3">
    <source>
        <dbReference type="Proteomes" id="UP000255467"/>
    </source>
</evidence>
<gene>
    <name evidence="2" type="ORF">NCTC1934_04390</name>
</gene>
<name>A0A378YU67_9NOCA</name>
<proteinExistence type="predicted"/>
<evidence type="ECO:0000313" key="2">
    <source>
        <dbReference type="EMBL" id="SUA80664.1"/>
    </source>
</evidence>
<dbReference type="EMBL" id="UGRY01000002">
    <property type="protein sequence ID" value="SUA80664.1"/>
    <property type="molecule type" value="Genomic_DNA"/>
</dbReference>
<dbReference type="RefSeq" id="WP_063821525.1">
    <property type="nucleotide sequence ID" value="NZ_UGRY01000002.1"/>
</dbReference>